<keyword evidence="11" id="KW-0325">Glycoprotein</keyword>
<sequence>MERKFSNFCRTFNVVGSIRNLKVLIGLVSLGLLLDVCRAQGGKSRCYDSQGRAQRCMPEFVNAAFNVPVIATNTCGEKSISNEYGRPIEYCLQTGVTGATKSCSTCDASDPRLAHPAKYLTDFNNIDSMTWWQSETMLQDNVQYPSMVNLTLNLGKLFDITYVRLKFHSSRPESFAIYKQETEDSDWLPYQFYSASCEGTYRKRTRGIITKDDETEAICTNEYSDISPLTGGNVAFSTLEGRPSAYNFENSDVLQDWVTATGIRVVLNRMNTFGDEVFGDPNVLRSYFYAISDFAVGGRCKCNGHASECVKSTGQGLEERLVCRCEHNTMGPDCGECLPFYNNKPWQRASATDVHECEACDCNGKSSRCYFDNRLYEATGEGGHCLDCRENTAGPHCERCKDNYYLSREGRCENCACDPTGSESMQCDNNGRCRCKPGVGGDKCDRCATNFYDFSINGCRRCECLIAGSLDGRPSCQPDSGTCRCKEFVEGQNCDTCKPGYFNLDADNKYGCMSCFCYGHTSECMSAPGYSTKSIESVFDTGKQRWTAEDREGQNIDLKFDGFTSNIGISAGSQIAYFVAPVRYLGDQRNSYNQNLKFSLNVGEEGARASAIDVIIEGDGRAIRAPIFAQGNPTPSTRSQDFSFQLNEHPDLQWSPRMDGLEFIKILANITSIKIRGAYTQSGVGFLDNVELESAKRGNGGEEASWVEQCTCPPGYVGQYCESCAPGYRRDPPNGGPYARCVPCNCNGHSDDCDVNTGKCICQHNTAGDNCERCRPGWYGYALAGTENDCKQCPCPDGGSCAEMMNGDVACTNCKEGYAGLHCEICADGYFGDPQGKYGPRRPCQKCQCSGNIDPNAIANCNTTTGECLKCIYNTAGFYCDACLPGYYGDALGLPKGQCKACECYPPGTYQPGNPGDTLLCESGTGQCRCKFNVIGRKCDMCREGYWNVDSDNGCERCNCDRIGSYNGSCEIQTGQCNCKDGVGGRTCGTCQPRYFGFSNEGCQACQCDPDGSLDLQCDEFSGQCPCKANIEGPKCDRCQENKYNITAGCIDCPPCYSLVQEKVNIHRRKINELRILIKNIGKDPSSVDDADFRRRLEEMQIIVDELLQDARNAVGVDGPLAEELQKLKDAVAMVIDRCGSITNDVTDARDFNEKAKEGLELAERILMDTEEKLMASAEYIENDGKDAIREAREVRDRLEDEAGQGSKRMTEIAKLARDEADKQTEQAMSIMMTAQNALNTSNEALRLARQLPGIPDDVARKIEGLGLDFQDLQDLFDVTMKQAEEAREKAKDAYKDSLDIYAKSRDVNVPEIDVPALVAEAEEIKEEAMRIKAEADRLIDQYKDLIEDVSVQKEEAQGLLDDAERQQQITDELLADAHAAYSEGRDAVERAEETLDDAKNTLKTLLEFDEKVKRSKEEADEALKKIPYIEGLIEDAETKTSDANQTLSGARADARKARDFAKEAQRIAEEASKEAGVIRTEAGTTKVTANELNDLSDILVGDVDAARRRLEALEAQAEKDSKLAKEALMKAEEAKNSAQDSKSKVSGALDMVNMILDQLAGLDSIDTERLNELDVGLKNAETELVNINFTSRYNELEASRDRQRGWVSEYTIDYINIERDVENIRQINATIPRTCYNDVDIEVGVTPAPGR</sequence>
<evidence type="ECO:0000256" key="4">
    <source>
        <dbReference type="ARBA" id="ARBA00022530"/>
    </source>
</evidence>
<dbReference type="PRINTS" id="PR00011">
    <property type="entry name" value="EGFLAMININ"/>
</dbReference>
<keyword evidence="3" id="KW-0964">Secreted</keyword>
<keyword evidence="6" id="KW-0677">Repeat</keyword>
<feature type="disulfide bond" evidence="14">
    <location>
        <begin position="1008"/>
        <end position="1025"/>
    </location>
</feature>
<dbReference type="SMART" id="SM00180">
    <property type="entry name" value="EGF_Lam"/>
    <property type="match status" value="11"/>
</dbReference>
<dbReference type="FunFam" id="2.60.120.260:FF:000018">
    <property type="entry name" value="Laminin subunit gamma 1"/>
    <property type="match status" value="1"/>
</dbReference>
<evidence type="ECO:0000256" key="3">
    <source>
        <dbReference type="ARBA" id="ARBA00022525"/>
    </source>
</evidence>
<feature type="disulfide bond" evidence="14">
    <location>
        <begin position="958"/>
        <end position="970"/>
    </location>
</feature>
<dbReference type="GO" id="GO:0009888">
    <property type="term" value="P:tissue development"/>
    <property type="evidence" value="ECO:0007669"/>
    <property type="project" value="TreeGrafter"/>
</dbReference>
<dbReference type="EMBL" id="CAIIXF020000006">
    <property type="protein sequence ID" value="CAH1787839.1"/>
    <property type="molecule type" value="Genomic_DNA"/>
</dbReference>
<keyword evidence="4" id="KW-0272">Extracellular matrix</keyword>
<feature type="disulfide bond" evidence="14">
    <location>
        <begin position="979"/>
        <end position="988"/>
    </location>
</feature>
<dbReference type="PROSITE" id="PS50027">
    <property type="entry name" value="EGF_LAM_2"/>
    <property type="match status" value="9"/>
</dbReference>
<organism evidence="15 16">
    <name type="scientific">Owenia fusiformis</name>
    <name type="common">Polychaete worm</name>
    <dbReference type="NCBI Taxonomy" id="6347"/>
    <lineage>
        <taxon>Eukaryota</taxon>
        <taxon>Metazoa</taxon>
        <taxon>Spiralia</taxon>
        <taxon>Lophotrochozoa</taxon>
        <taxon>Annelida</taxon>
        <taxon>Polychaeta</taxon>
        <taxon>Sedentaria</taxon>
        <taxon>Canalipalpata</taxon>
        <taxon>Sabellida</taxon>
        <taxon>Oweniida</taxon>
        <taxon>Oweniidae</taxon>
        <taxon>Owenia</taxon>
    </lineage>
</organism>
<dbReference type="SMART" id="SM00136">
    <property type="entry name" value="LamNT"/>
    <property type="match status" value="1"/>
</dbReference>
<evidence type="ECO:0000256" key="9">
    <source>
        <dbReference type="ARBA" id="ARBA00023054"/>
    </source>
</evidence>
<feature type="disulfide bond" evidence="14">
    <location>
        <begin position="960"/>
        <end position="977"/>
    </location>
</feature>
<feature type="disulfide bond" evidence="14">
    <location>
        <begin position="325"/>
        <end position="334"/>
    </location>
</feature>
<feature type="disulfide bond" evidence="14">
    <location>
        <begin position="762"/>
        <end position="771"/>
    </location>
</feature>
<dbReference type="FunFam" id="2.10.25.10:FF:000105">
    <property type="entry name" value="laminin subunit gamma-1"/>
    <property type="match status" value="2"/>
</dbReference>
<feature type="disulfide bond" evidence="14">
    <location>
        <begin position="485"/>
        <end position="494"/>
    </location>
</feature>
<dbReference type="OrthoDB" id="430826at2759"/>
<feature type="disulfide bond" evidence="14">
    <location>
        <begin position="930"/>
        <end position="939"/>
    </location>
</feature>
<name>A0A8J1YBG5_OWEFU</name>
<evidence type="ECO:0000313" key="16">
    <source>
        <dbReference type="Proteomes" id="UP000749559"/>
    </source>
</evidence>
<dbReference type="InterPro" id="IPR000034">
    <property type="entry name" value="Laminin_IV"/>
</dbReference>
<dbReference type="Pfam" id="PF00055">
    <property type="entry name" value="Laminin_N"/>
    <property type="match status" value="1"/>
</dbReference>
<dbReference type="PANTHER" id="PTHR10574:SF435">
    <property type="entry name" value="LAMININ SUBUNIT GAMMA-1"/>
    <property type="match status" value="1"/>
</dbReference>
<dbReference type="InterPro" id="IPR000742">
    <property type="entry name" value="EGF"/>
</dbReference>
<dbReference type="PROSITE" id="PS51115">
    <property type="entry name" value="LAMININ_IVA"/>
    <property type="match status" value="1"/>
</dbReference>
<dbReference type="SMART" id="SM00281">
    <property type="entry name" value="LamB"/>
    <property type="match status" value="1"/>
</dbReference>
<evidence type="ECO:0000256" key="10">
    <source>
        <dbReference type="ARBA" id="ARBA00023157"/>
    </source>
</evidence>
<dbReference type="InterPro" id="IPR002049">
    <property type="entry name" value="LE_dom"/>
</dbReference>
<keyword evidence="9" id="KW-0175">Coiled coil</keyword>
<comment type="function">
    <text evidence="1">Binding to cells via a high affinity receptor, laminin is thought to mediate the attachment, migration and organization of cells into tissues during embryonic development by interacting with other extracellular matrix components.</text>
</comment>
<dbReference type="Proteomes" id="UP000749559">
    <property type="component" value="Unassembled WGS sequence"/>
</dbReference>
<gene>
    <name evidence="15" type="ORF">OFUS_LOCUS13472</name>
</gene>
<dbReference type="InterPro" id="IPR050440">
    <property type="entry name" value="Laminin/Netrin_ECM"/>
</dbReference>
<feature type="disulfide bond" evidence="14">
    <location>
        <begin position="1027"/>
        <end position="1036"/>
    </location>
</feature>
<dbReference type="GO" id="GO:0007411">
    <property type="term" value="P:axon guidance"/>
    <property type="evidence" value="ECO:0007669"/>
    <property type="project" value="TreeGrafter"/>
</dbReference>
<dbReference type="InterPro" id="IPR008211">
    <property type="entry name" value="Laminin_N"/>
</dbReference>
<dbReference type="PROSITE" id="PS51117">
    <property type="entry name" value="LAMININ_NTER"/>
    <property type="match status" value="1"/>
</dbReference>
<dbReference type="Gene3D" id="2.10.25.10">
    <property type="entry name" value="Laminin"/>
    <property type="match status" value="10"/>
</dbReference>
<dbReference type="CDD" id="cd00055">
    <property type="entry name" value="EGF_Lam"/>
    <property type="match status" value="10"/>
</dbReference>
<evidence type="ECO:0000256" key="7">
    <source>
        <dbReference type="ARBA" id="ARBA00022869"/>
    </source>
</evidence>
<dbReference type="FunFam" id="2.10.25.10:FF:000174">
    <property type="entry name" value="Laminin subunit gamma-1"/>
    <property type="match status" value="1"/>
</dbReference>
<evidence type="ECO:0000256" key="13">
    <source>
        <dbReference type="ARBA" id="ARBA00065619"/>
    </source>
</evidence>
<dbReference type="SMART" id="SM00181">
    <property type="entry name" value="EGF"/>
    <property type="match status" value="5"/>
</dbReference>
<comment type="subunit">
    <text evidence="13">Laminin is a complex glycoprotein, consisting of three different polypeptide chains (alpha, beta, gamma), which are bound to each other by disulfide bonds into a cross-shaped molecule comprising one long and three short arms with globules at each end.</text>
</comment>
<feature type="disulfide bond" evidence="14">
    <location>
        <begin position="1006"/>
        <end position="1018"/>
    </location>
</feature>
<evidence type="ECO:0000256" key="8">
    <source>
        <dbReference type="ARBA" id="ARBA00022889"/>
    </source>
</evidence>
<reference evidence="15" key="1">
    <citation type="submission" date="2022-03" db="EMBL/GenBank/DDBJ databases">
        <authorList>
            <person name="Martin C."/>
        </authorList>
    </citation>
    <scope>NUCLEOTIDE SEQUENCE</scope>
</reference>
<evidence type="ECO:0000313" key="15">
    <source>
        <dbReference type="EMBL" id="CAH1787839.1"/>
    </source>
</evidence>
<dbReference type="GO" id="GO:0009887">
    <property type="term" value="P:animal organ morphogenesis"/>
    <property type="evidence" value="ECO:0007669"/>
    <property type="project" value="TreeGrafter"/>
</dbReference>
<feature type="disulfide bond" evidence="14">
    <location>
        <begin position="435"/>
        <end position="444"/>
    </location>
</feature>
<dbReference type="GO" id="GO:0007155">
    <property type="term" value="P:cell adhesion"/>
    <property type="evidence" value="ECO:0007669"/>
    <property type="project" value="UniProtKB-KW"/>
</dbReference>
<evidence type="ECO:0000256" key="6">
    <source>
        <dbReference type="ARBA" id="ARBA00022737"/>
    </source>
</evidence>
<evidence type="ECO:0000256" key="1">
    <source>
        <dbReference type="ARBA" id="ARBA00002418"/>
    </source>
</evidence>
<keyword evidence="7" id="KW-0084">Basement membrane</keyword>
<dbReference type="FunFam" id="2.10.25.10:FF:000090">
    <property type="entry name" value="laminin subunit alpha"/>
    <property type="match status" value="2"/>
</dbReference>
<dbReference type="PANTHER" id="PTHR10574">
    <property type="entry name" value="NETRIN/LAMININ-RELATED"/>
    <property type="match status" value="1"/>
</dbReference>
<dbReference type="SUPFAM" id="SSF57196">
    <property type="entry name" value="EGF/Laminin"/>
    <property type="match status" value="11"/>
</dbReference>
<dbReference type="CDD" id="cd06503">
    <property type="entry name" value="ATP-synt_Fo_b"/>
    <property type="match status" value="1"/>
</dbReference>
<evidence type="ECO:0000256" key="2">
    <source>
        <dbReference type="ARBA" id="ARBA00004302"/>
    </source>
</evidence>
<dbReference type="Pfam" id="PF00053">
    <property type="entry name" value="EGF_laminin"/>
    <property type="match status" value="11"/>
</dbReference>
<dbReference type="GO" id="GO:0005604">
    <property type="term" value="C:basement membrane"/>
    <property type="evidence" value="ECO:0007669"/>
    <property type="project" value="UniProtKB-SubCell"/>
</dbReference>
<proteinExistence type="predicted"/>
<keyword evidence="5" id="KW-0732">Signal</keyword>
<keyword evidence="12 14" id="KW-0424">Laminin EGF-like domain</keyword>
<evidence type="ECO:0000256" key="12">
    <source>
        <dbReference type="ARBA" id="ARBA00023292"/>
    </source>
</evidence>
<feature type="disulfide bond" evidence="14">
    <location>
        <begin position="415"/>
        <end position="427"/>
    </location>
</feature>
<evidence type="ECO:0000256" key="14">
    <source>
        <dbReference type="PROSITE-ProRule" id="PRU00460"/>
    </source>
</evidence>
<evidence type="ECO:0000256" key="5">
    <source>
        <dbReference type="ARBA" id="ARBA00022729"/>
    </source>
</evidence>
<comment type="caution">
    <text evidence="15">The sequence shown here is derived from an EMBL/GenBank/DDBJ whole genome shotgun (WGS) entry which is preliminary data.</text>
</comment>
<dbReference type="FunFam" id="2.10.25.10:FF:000067">
    <property type="entry name" value="Laminin subunit gamma 1"/>
    <property type="match status" value="1"/>
</dbReference>
<protein>
    <submittedName>
        <fullName evidence="15">Uncharacterized protein</fullName>
    </submittedName>
</protein>
<keyword evidence="10 14" id="KW-1015">Disulfide bond</keyword>
<evidence type="ECO:0000256" key="11">
    <source>
        <dbReference type="ARBA" id="ARBA00023180"/>
    </source>
</evidence>
<dbReference type="Pfam" id="PF00052">
    <property type="entry name" value="Laminin_B"/>
    <property type="match status" value="1"/>
</dbReference>
<dbReference type="FunFam" id="2.10.25.10:FF:000242">
    <property type="entry name" value="Laminin subunit alpha 1"/>
    <property type="match status" value="1"/>
</dbReference>
<keyword evidence="8" id="KW-0130">Cell adhesion</keyword>
<comment type="caution">
    <text evidence="14">Lacks conserved residue(s) required for the propagation of feature annotation.</text>
</comment>
<accession>A0A8J1YBG5</accession>
<dbReference type="FunFam" id="2.10.25.10:FF:000166">
    <property type="entry name" value="laminin subunit gamma-1"/>
    <property type="match status" value="1"/>
</dbReference>
<comment type="subcellular location">
    <subcellularLocation>
        <location evidence="2">Secreted</location>
        <location evidence="2">Extracellular space</location>
        <location evidence="2">Extracellular matrix</location>
        <location evidence="2">Basement membrane</location>
    </subcellularLocation>
</comment>
<feature type="disulfide bond" evidence="14">
    <location>
        <begin position="871"/>
        <end position="880"/>
    </location>
</feature>
<feature type="disulfide bond" evidence="14">
    <location>
        <begin position="388"/>
        <end position="397"/>
    </location>
</feature>
<keyword evidence="16" id="KW-1185">Reference proteome</keyword>
<dbReference type="FunFam" id="2.10.25.10:FF:000758">
    <property type="entry name" value="Laminin subunit gamma 1"/>
    <property type="match status" value="1"/>
</dbReference>
<dbReference type="PROSITE" id="PS01248">
    <property type="entry name" value="EGF_LAM_1"/>
    <property type="match status" value="4"/>
</dbReference>
<dbReference type="Gene3D" id="2.60.120.260">
    <property type="entry name" value="Galactose-binding domain-like"/>
    <property type="match status" value="1"/>
</dbReference>